<dbReference type="InterPro" id="IPR039420">
    <property type="entry name" value="WalR-like"/>
</dbReference>
<evidence type="ECO:0000256" key="2">
    <source>
        <dbReference type="ARBA" id="ARBA00023125"/>
    </source>
</evidence>
<dbReference type="PANTHER" id="PTHR43214:SF24">
    <property type="entry name" value="TRANSCRIPTIONAL REGULATORY PROTEIN NARL-RELATED"/>
    <property type="match status" value="1"/>
</dbReference>
<dbReference type="InterPro" id="IPR036388">
    <property type="entry name" value="WH-like_DNA-bd_sf"/>
</dbReference>
<evidence type="ECO:0000259" key="5">
    <source>
        <dbReference type="PROSITE" id="PS50043"/>
    </source>
</evidence>
<dbReference type="Proteomes" id="UP001422074">
    <property type="component" value="Unassembled WGS sequence"/>
</dbReference>
<sequence length="952" mass="99660">MKTESALGRTRDLERCLGLLREPGVAGVLIMGEIGAGKSMLLDAAVRELAGEMQALRVHGSPALGKVPFGVLAPFLGALPADEADSRVAVLRAFWREVESLRSGGQGPLLLVIDDAHELDTASSEVIAELIGARWAKAVIASPSGAALPRPLLELWLDGGIERLDLAPLTVQEAAHYLESTLLGRVLPATVRVLWREAGGNPLVLGRLAEEARQAGSLLQHGGTWLLTGELVRAGDGIVGLAREQLARLTPHEREALSLIVVAEPAPLELVERHFSAEVVDALVAKRIVRRPVGPDGLLRLRHPVYGDAMVQLIPLTRSLQLRQFATDYVTQQTTTAEGLLRAVSWALDCGFAMDDATLLRAAQLSVRLFENALAVRAAAAVQGPDARGAAKGILATVAYNRGQYAEAAAMLEPTVDSAGRVRPHLAGCLMWIACRAALGHDPQAIRRDVLALGPAGQEDGAAAEPGVRGAAVEPGVRGADLARGAEARLLGFVADSLTGEYGAFEAWQAGEPERTADAAADPAPLHHGESTGEAPREPSDGPAAAAGPEELTAGIVRASLAAEILVARGEPHRAMAVTAVALTRLEAVRPRDPFVVGMGAARHVAAACAAGEWETVERALEGFLAESNAGLISVGAAAEAGRGLSLIRQGRLRQAWARLAPAVDALNERDPQQVLGLTAALAAYAGARTGRTADALTLLAGSAENGVPTAAFLRPLAELFGAAAACALDAQPTAREALAARVRAAAQAGHRDVALQAELLWFEAGGRDRIPELLAAAQAVRGPWAGQAAELARAFADGEPDALLAAGERLREAGLLLYAGEAFAEASRALDRALRRSEAKAAWEAKCACDAELGEEAAAAAVTEAKSLTRREREIAALAAAGLSDREIADRLIVSVRTVEGHLYRSYAKLGVTRREQLAAAFSALAEDRGLAPEMPHDDGREPEYTPHGAK</sequence>
<protein>
    <submittedName>
        <fullName evidence="6">LuxR C-terminal-related transcriptional regulator</fullName>
    </submittedName>
</protein>
<dbReference type="Pfam" id="PF00196">
    <property type="entry name" value="GerE"/>
    <property type="match status" value="1"/>
</dbReference>
<dbReference type="SUPFAM" id="SSF46894">
    <property type="entry name" value="C-terminal effector domain of the bipartite response regulators"/>
    <property type="match status" value="1"/>
</dbReference>
<evidence type="ECO:0000256" key="4">
    <source>
        <dbReference type="SAM" id="MobiDB-lite"/>
    </source>
</evidence>
<dbReference type="SMART" id="SM00421">
    <property type="entry name" value="HTH_LUXR"/>
    <property type="match status" value="1"/>
</dbReference>
<name>A0ABU9WV18_9MICC</name>
<dbReference type="SUPFAM" id="SSF52540">
    <property type="entry name" value="P-loop containing nucleoside triphosphate hydrolases"/>
    <property type="match status" value="1"/>
</dbReference>
<feature type="region of interest" description="Disordered" evidence="4">
    <location>
        <begin position="509"/>
        <end position="547"/>
    </location>
</feature>
<reference evidence="6 7" key="1">
    <citation type="submission" date="2024-05" db="EMBL/GenBank/DDBJ databases">
        <title>Sinomonas sp. nov., isolated from a waste landfill.</title>
        <authorList>
            <person name="Zhao Y."/>
        </authorList>
    </citation>
    <scope>NUCLEOTIDE SEQUENCE [LARGE SCALE GENOMIC DNA]</scope>
    <source>
        <strain evidence="6 7">CCTCC AB2014300</strain>
    </source>
</reference>
<evidence type="ECO:0000313" key="7">
    <source>
        <dbReference type="Proteomes" id="UP001422074"/>
    </source>
</evidence>
<dbReference type="Pfam" id="PF13191">
    <property type="entry name" value="AAA_16"/>
    <property type="match status" value="1"/>
</dbReference>
<evidence type="ECO:0000313" key="6">
    <source>
        <dbReference type="EMBL" id="MEN2743013.1"/>
    </source>
</evidence>
<dbReference type="InterPro" id="IPR016032">
    <property type="entry name" value="Sig_transdc_resp-reg_C-effctor"/>
</dbReference>
<feature type="region of interest" description="Disordered" evidence="4">
    <location>
        <begin position="930"/>
        <end position="952"/>
    </location>
</feature>
<keyword evidence="7" id="KW-1185">Reference proteome</keyword>
<gene>
    <name evidence="6" type="ORF">ABCQ75_00480</name>
</gene>
<dbReference type="RefSeq" id="WP_345882425.1">
    <property type="nucleotide sequence ID" value="NZ_JBDFRB010000001.1"/>
</dbReference>
<feature type="compositionally biased region" description="Basic and acidic residues" evidence="4">
    <location>
        <begin position="930"/>
        <end position="946"/>
    </location>
</feature>
<dbReference type="PANTHER" id="PTHR43214">
    <property type="entry name" value="TWO-COMPONENT RESPONSE REGULATOR"/>
    <property type="match status" value="1"/>
</dbReference>
<dbReference type="InterPro" id="IPR027417">
    <property type="entry name" value="P-loop_NTPase"/>
</dbReference>
<dbReference type="PRINTS" id="PR00038">
    <property type="entry name" value="HTHLUXR"/>
</dbReference>
<keyword evidence="3" id="KW-0804">Transcription</keyword>
<keyword evidence="1" id="KW-0805">Transcription regulation</keyword>
<feature type="compositionally biased region" description="Basic and acidic residues" evidence="4">
    <location>
        <begin position="525"/>
        <end position="540"/>
    </location>
</feature>
<comment type="caution">
    <text evidence="6">The sequence shown here is derived from an EMBL/GenBank/DDBJ whole genome shotgun (WGS) entry which is preliminary data.</text>
</comment>
<dbReference type="Gene3D" id="1.10.10.10">
    <property type="entry name" value="Winged helix-like DNA-binding domain superfamily/Winged helix DNA-binding domain"/>
    <property type="match status" value="1"/>
</dbReference>
<keyword evidence="2" id="KW-0238">DNA-binding</keyword>
<dbReference type="PROSITE" id="PS50043">
    <property type="entry name" value="HTH_LUXR_2"/>
    <property type="match status" value="1"/>
</dbReference>
<proteinExistence type="predicted"/>
<feature type="domain" description="HTH luxR-type" evidence="5">
    <location>
        <begin position="862"/>
        <end position="927"/>
    </location>
</feature>
<evidence type="ECO:0000256" key="1">
    <source>
        <dbReference type="ARBA" id="ARBA00023015"/>
    </source>
</evidence>
<dbReference type="InterPro" id="IPR000792">
    <property type="entry name" value="Tscrpt_reg_LuxR_C"/>
</dbReference>
<evidence type="ECO:0000256" key="3">
    <source>
        <dbReference type="ARBA" id="ARBA00023163"/>
    </source>
</evidence>
<dbReference type="InterPro" id="IPR041664">
    <property type="entry name" value="AAA_16"/>
</dbReference>
<organism evidence="6 7">
    <name type="scientific">Sinomonas halotolerans</name>
    <dbReference type="NCBI Taxonomy" id="1644133"/>
    <lineage>
        <taxon>Bacteria</taxon>
        <taxon>Bacillati</taxon>
        <taxon>Actinomycetota</taxon>
        <taxon>Actinomycetes</taxon>
        <taxon>Micrococcales</taxon>
        <taxon>Micrococcaceae</taxon>
        <taxon>Sinomonas</taxon>
    </lineage>
</organism>
<accession>A0ABU9WV18</accession>
<dbReference type="EMBL" id="JBDFRB010000001">
    <property type="protein sequence ID" value="MEN2743013.1"/>
    <property type="molecule type" value="Genomic_DNA"/>
</dbReference>
<dbReference type="CDD" id="cd06170">
    <property type="entry name" value="LuxR_C_like"/>
    <property type="match status" value="1"/>
</dbReference>